<dbReference type="InterPro" id="IPR035908">
    <property type="entry name" value="F0_ATP_A_sf"/>
</dbReference>
<keyword evidence="3" id="KW-0813">Transport</keyword>
<dbReference type="CTD" id="4508"/>
<evidence type="ECO:0000256" key="2">
    <source>
        <dbReference type="ARBA" id="ARBA00006810"/>
    </source>
</evidence>
<keyword evidence="8" id="KW-0406">Ion transport</keyword>
<evidence type="ECO:0000256" key="3">
    <source>
        <dbReference type="ARBA" id="ARBA00022448"/>
    </source>
</evidence>
<dbReference type="GO" id="GO:0045259">
    <property type="term" value="C:proton-transporting ATP synthase complex"/>
    <property type="evidence" value="ECO:0007669"/>
    <property type="project" value="UniProtKB-KW"/>
</dbReference>
<keyword evidence="10" id="KW-0066">ATP synthesis</keyword>
<proteinExistence type="inferred from homology"/>
<keyword evidence="12" id="KW-0496">Mitochondrion</keyword>
<dbReference type="SUPFAM" id="SSF81336">
    <property type="entry name" value="F1F0 ATP synthase subunit A"/>
    <property type="match status" value="1"/>
</dbReference>
<feature type="transmembrane region" description="Helical" evidence="11">
    <location>
        <begin position="140"/>
        <end position="166"/>
    </location>
</feature>
<feature type="transmembrane region" description="Helical" evidence="11">
    <location>
        <begin position="172"/>
        <end position="191"/>
    </location>
</feature>
<evidence type="ECO:0000256" key="6">
    <source>
        <dbReference type="ARBA" id="ARBA00022781"/>
    </source>
</evidence>
<gene>
    <name evidence="12" type="primary">ATP6</name>
</gene>
<keyword evidence="7 11" id="KW-1133">Transmembrane helix</keyword>
<evidence type="ECO:0000256" key="1">
    <source>
        <dbReference type="ARBA" id="ARBA00004141"/>
    </source>
</evidence>
<feature type="transmembrane region" description="Helical" evidence="11">
    <location>
        <begin position="78"/>
        <end position="98"/>
    </location>
</feature>
<feature type="transmembrane region" description="Helical" evidence="11">
    <location>
        <begin position="110"/>
        <end position="128"/>
    </location>
</feature>
<organism evidence="12">
    <name type="scientific">Mansonella ozzardi</name>
    <dbReference type="NCBI Taxonomy" id="122354"/>
    <lineage>
        <taxon>Eukaryota</taxon>
        <taxon>Metazoa</taxon>
        <taxon>Ecdysozoa</taxon>
        <taxon>Nematoda</taxon>
        <taxon>Chromadorea</taxon>
        <taxon>Rhabditida</taxon>
        <taxon>Spirurina</taxon>
        <taxon>Spiruromorpha</taxon>
        <taxon>Filarioidea</taxon>
        <taxon>Onchocercidae</taxon>
        <taxon>Mansonella</taxon>
    </lineage>
</organism>
<evidence type="ECO:0000256" key="9">
    <source>
        <dbReference type="ARBA" id="ARBA00023136"/>
    </source>
</evidence>
<accession>A0A343B7E6</accession>
<feature type="transmembrane region" description="Helical" evidence="11">
    <location>
        <begin position="49"/>
        <end position="71"/>
    </location>
</feature>
<keyword evidence="5 11" id="KW-0812">Transmembrane</keyword>
<dbReference type="GeneID" id="84359016"/>
<name>A0A343B7E6_9BILA</name>
<evidence type="ECO:0000256" key="7">
    <source>
        <dbReference type="ARBA" id="ARBA00022989"/>
    </source>
</evidence>
<dbReference type="EMBL" id="KX822021">
    <property type="protein sequence ID" value="AQV10057.1"/>
    <property type="molecule type" value="Genomic_DNA"/>
</dbReference>
<keyword evidence="4" id="KW-0138">CF(0)</keyword>
<evidence type="ECO:0000256" key="8">
    <source>
        <dbReference type="ARBA" id="ARBA00023065"/>
    </source>
</evidence>
<reference evidence="12" key="1">
    <citation type="journal article" date="2018" name="Sci. Rep.">
        <title>Mansonella ozzardi mitogenome and pseudogene characterisation provides new perspectives on filarial parasite systematics and CO-1 barcoding.</title>
        <authorList>
            <person name="Crainey J.L."/>
            <person name="Marin M.A."/>
            <person name="Silva T.R.R.D."/>
            <person name="de Medeiros J.F."/>
            <person name="Pessoa F.A.C."/>
            <person name="Santos Y.V."/>
            <person name="Vicente A.C.P."/>
            <person name="Luz S.L.B."/>
        </authorList>
    </citation>
    <scope>NUCLEOTIDE SEQUENCE</scope>
    <source>
        <strain evidence="12">MoBR466</strain>
    </source>
</reference>
<evidence type="ECO:0000256" key="10">
    <source>
        <dbReference type="ARBA" id="ARBA00023310"/>
    </source>
</evidence>
<sequence length="194" mass="23030">MLILFVLWFLLFLYLLYMELCKFVEMEVFVAFVKFLVFNFDHRGFQSCLFFKFVVFFLSIFWGCGLVFPLFSPWSCIGYLFFVTNLSWLGVRTFSLATESFMVFFEGDHSWNWVSSLVMFFSHWLSFLMSSVALTLRISIIFLIGHFLMFSVLNLSVFGSFFFLLFVIPVELFFAFLQSYIFVTLVCMFLLNMV</sequence>
<evidence type="ECO:0000256" key="5">
    <source>
        <dbReference type="ARBA" id="ARBA00022692"/>
    </source>
</evidence>
<comment type="subcellular location">
    <subcellularLocation>
        <location evidence="1">Membrane</location>
        <topology evidence="1">Multi-pass membrane protein</topology>
    </subcellularLocation>
</comment>
<keyword evidence="9 11" id="KW-0472">Membrane</keyword>
<dbReference type="GO" id="GO:0006754">
    <property type="term" value="P:ATP biosynthetic process"/>
    <property type="evidence" value="ECO:0007669"/>
    <property type="project" value="UniProtKB-KW"/>
</dbReference>
<keyword evidence="6" id="KW-0375">Hydrogen ion transport</keyword>
<geneLocation type="mitochondrion" evidence="12"/>
<comment type="similarity">
    <text evidence="2">Belongs to the ATPase A chain family.</text>
</comment>
<evidence type="ECO:0000256" key="4">
    <source>
        <dbReference type="ARBA" id="ARBA00022547"/>
    </source>
</evidence>
<dbReference type="AlphaFoldDB" id="A0A343B7E6"/>
<protein>
    <submittedName>
        <fullName evidence="12">ATP synthase F0 subunit 6</fullName>
    </submittedName>
</protein>
<dbReference type="RefSeq" id="YP_010938371.1">
    <property type="nucleotide sequence ID" value="NC_082197.1"/>
</dbReference>
<evidence type="ECO:0000313" key="12">
    <source>
        <dbReference type="EMBL" id="AQV10057.1"/>
    </source>
</evidence>
<dbReference type="GO" id="GO:1902600">
    <property type="term" value="P:proton transmembrane transport"/>
    <property type="evidence" value="ECO:0007669"/>
    <property type="project" value="UniProtKB-KW"/>
</dbReference>
<evidence type="ECO:0000256" key="11">
    <source>
        <dbReference type="SAM" id="Phobius"/>
    </source>
</evidence>